<proteinExistence type="predicted"/>
<dbReference type="OrthoDB" id="10409107at2759"/>
<keyword evidence="2" id="KW-1185">Reference proteome</keyword>
<dbReference type="EMBL" id="JXTB01000019">
    <property type="protein sequence ID" value="PON76250.1"/>
    <property type="molecule type" value="Genomic_DNA"/>
</dbReference>
<name>A0A2P5DSI8_PARAD</name>
<dbReference type="AlphaFoldDB" id="A0A2P5DSI8"/>
<dbReference type="Proteomes" id="UP000237105">
    <property type="component" value="Unassembled WGS sequence"/>
</dbReference>
<evidence type="ECO:0000313" key="2">
    <source>
        <dbReference type="Proteomes" id="UP000237105"/>
    </source>
</evidence>
<organism evidence="1 2">
    <name type="scientific">Parasponia andersonii</name>
    <name type="common">Sponia andersonii</name>
    <dbReference type="NCBI Taxonomy" id="3476"/>
    <lineage>
        <taxon>Eukaryota</taxon>
        <taxon>Viridiplantae</taxon>
        <taxon>Streptophyta</taxon>
        <taxon>Embryophyta</taxon>
        <taxon>Tracheophyta</taxon>
        <taxon>Spermatophyta</taxon>
        <taxon>Magnoliopsida</taxon>
        <taxon>eudicotyledons</taxon>
        <taxon>Gunneridae</taxon>
        <taxon>Pentapetalae</taxon>
        <taxon>rosids</taxon>
        <taxon>fabids</taxon>
        <taxon>Rosales</taxon>
        <taxon>Cannabaceae</taxon>
        <taxon>Parasponia</taxon>
    </lineage>
</organism>
<accession>A0A2P5DSI8</accession>
<sequence>MLQYSNPDSVVALSTDENDGVEDATVTILHVNDDEVVAREASDLNESGAEVEEEETIHGFAMEEEFESFVSSRGGGQCWWGGIGVVGGGFGFRFDFRILSW</sequence>
<evidence type="ECO:0000313" key="1">
    <source>
        <dbReference type="EMBL" id="PON76250.1"/>
    </source>
</evidence>
<reference evidence="2" key="1">
    <citation type="submission" date="2016-06" db="EMBL/GenBank/DDBJ databases">
        <title>Parallel loss of symbiosis genes in relatives of nitrogen-fixing non-legume Parasponia.</title>
        <authorList>
            <person name="Van Velzen R."/>
            <person name="Holmer R."/>
            <person name="Bu F."/>
            <person name="Rutten L."/>
            <person name="Van Zeijl A."/>
            <person name="Liu W."/>
            <person name="Santuari L."/>
            <person name="Cao Q."/>
            <person name="Sharma T."/>
            <person name="Shen D."/>
            <person name="Roswanjaya Y."/>
            <person name="Wardhani T."/>
            <person name="Kalhor M.S."/>
            <person name="Jansen J."/>
            <person name="Van den Hoogen J."/>
            <person name="Gungor B."/>
            <person name="Hartog M."/>
            <person name="Hontelez J."/>
            <person name="Verver J."/>
            <person name="Yang W.-C."/>
            <person name="Schijlen E."/>
            <person name="Repin R."/>
            <person name="Schilthuizen M."/>
            <person name="Schranz E."/>
            <person name="Heidstra R."/>
            <person name="Miyata K."/>
            <person name="Fedorova E."/>
            <person name="Kohlen W."/>
            <person name="Bisseling T."/>
            <person name="Smit S."/>
            <person name="Geurts R."/>
        </authorList>
    </citation>
    <scope>NUCLEOTIDE SEQUENCE [LARGE SCALE GENOMIC DNA]</scope>
    <source>
        <strain evidence="2">cv. WU1-14</strain>
    </source>
</reference>
<protein>
    <submittedName>
        <fullName evidence="1">Uncharacterized protein</fullName>
    </submittedName>
</protein>
<gene>
    <name evidence="1" type="ORF">PanWU01x14_036680</name>
</gene>
<comment type="caution">
    <text evidence="1">The sequence shown here is derived from an EMBL/GenBank/DDBJ whole genome shotgun (WGS) entry which is preliminary data.</text>
</comment>